<proteinExistence type="predicted"/>
<feature type="domain" description="Sigma factor regulator C-terminal" evidence="2">
    <location>
        <begin position="176"/>
        <end position="333"/>
    </location>
</feature>
<protein>
    <recommendedName>
        <fullName evidence="6">Sigma factor regulator C-terminal domain-containing protein</fullName>
    </recommendedName>
</protein>
<dbReference type="OrthoDB" id="2730366at2"/>
<evidence type="ECO:0000256" key="1">
    <source>
        <dbReference type="SAM" id="Phobius"/>
    </source>
</evidence>
<name>A0A2A2IIC2_9BACI</name>
<reference evidence="4 5" key="1">
    <citation type="submission" date="2017-08" db="EMBL/GenBank/DDBJ databases">
        <title>Virgibacillus indicus sp. nov. and Virgibacillus profoundi sp. nov, two moderately halophilic bacteria isolated from marine sediment by using the Microfluidic Streak Plate.</title>
        <authorList>
            <person name="Xu B."/>
            <person name="Hu B."/>
            <person name="Wang J."/>
            <person name="Zhu Y."/>
            <person name="Huang L."/>
            <person name="Du W."/>
            <person name="Huang Y."/>
        </authorList>
    </citation>
    <scope>NUCLEOTIDE SEQUENCE [LARGE SCALE GENOMIC DNA]</scope>
    <source>
        <strain evidence="4 5">IO3-P3-H5</strain>
    </source>
</reference>
<dbReference type="Pfam" id="PF13791">
    <property type="entry name" value="Sigma_reg_C"/>
    <property type="match status" value="1"/>
</dbReference>
<sequence>MKKDDVLTEWNEKEVKVDKKSARKLVWKTRLSITYTVIRVLFIIFFLYLLYIIPVSVFYDMSGKQAEFDRLVTTIVETRNPGIAVDKLDFRRAEINPFLTQETSLTLYRNIGEWEVVVGEVTAKKTLFGEVKINLDFDRRYLNESNTQSYAVAPDLLGETYTENNGHSSNLTLSQLEKMNDGFVAQIQFSTIKSMTPEELINILSDYDVQVYQMPIYGGELTDSEVSNYMGYGRAGQFTFVSSLMLRPFIEYDEKNRQSSSIGTLSGEGSIDEAESQFYQDMEWLIENGNYQDKELDKARLAYIKENGMQVYGATVTGPIREVERLMDEELFHQFHLGGVEIWNWYE</sequence>
<dbReference type="EMBL" id="NPOA01000002">
    <property type="protein sequence ID" value="PAV31004.1"/>
    <property type="molecule type" value="Genomic_DNA"/>
</dbReference>
<feature type="domain" description="Sigma factor regulator N-terminal" evidence="3">
    <location>
        <begin position="19"/>
        <end position="114"/>
    </location>
</feature>
<organism evidence="4 5">
    <name type="scientific">Virgibacillus profundi</name>
    <dbReference type="NCBI Taxonomy" id="2024555"/>
    <lineage>
        <taxon>Bacteria</taxon>
        <taxon>Bacillati</taxon>
        <taxon>Bacillota</taxon>
        <taxon>Bacilli</taxon>
        <taxon>Bacillales</taxon>
        <taxon>Bacillaceae</taxon>
        <taxon>Virgibacillus</taxon>
    </lineage>
</organism>
<keyword evidence="1" id="KW-0812">Transmembrane</keyword>
<evidence type="ECO:0008006" key="6">
    <source>
        <dbReference type="Google" id="ProtNLM"/>
    </source>
</evidence>
<keyword evidence="1" id="KW-0472">Membrane</keyword>
<evidence type="ECO:0000313" key="4">
    <source>
        <dbReference type="EMBL" id="PAV31004.1"/>
    </source>
</evidence>
<evidence type="ECO:0000313" key="5">
    <source>
        <dbReference type="Proteomes" id="UP000218887"/>
    </source>
</evidence>
<dbReference type="Proteomes" id="UP000218887">
    <property type="component" value="Unassembled WGS sequence"/>
</dbReference>
<gene>
    <name evidence="4" type="ORF">CIL05_04655</name>
</gene>
<evidence type="ECO:0000259" key="3">
    <source>
        <dbReference type="Pfam" id="PF13800"/>
    </source>
</evidence>
<accession>A0A2A2IIC2</accession>
<comment type="caution">
    <text evidence="4">The sequence shown here is derived from an EMBL/GenBank/DDBJ whole genome shotgun (WGS) entry which is preliminary data.</text>
</comment>
<dbReference type="RefSeq" id="WP_095654335.1">
    <property type="nucleotide sequence ID" value="NZ_NPOA01000002.1"/>
</dbReference>
<keyword evidence="1" id="KW-1133">Transmembrane helix</keyword>
<dbReference type="InterPro" id="IPR025672">
    <property type="entry name" value="Sigma_reg_C_dom"/>
</dbReference>
<dbReference type="Pfam" id="PF13800">
    <property type="entry name" value="Sigma_reg_N"/>
    <property type="match status" value="1"/>
</dbReference>
<keyword evidence="5" id="KW-1185">Reference proteome</keyword>
<evidence type="ECO:0000259" key="2">
    <source>
        <dbReference type="Pfam" id="PF13791"/>
    </source>
</evidence>
<dbReference type="InterPro" id="IPR029101">
    <property type="entry name" value="Sigma_reg_N"/>
</dbReference>
<feature type="transmembrane region" description="Helical" evidence="1">
    <location>
        <begin position="33"/>
        <end position="53"/>
    </location>
</feature>
<dbReference type="AlphaFoldDB" id="A0A2A2IIC2"/>